<dbReference type="RefSeq" id="WP_144887781.1">
    <property type="nucleotide sequence ID" value="NZ_VLLE01000006.1"/>
</dbReference>
<feature type="domain" description="DUF5916" evidence="2">
    <location>
        <begin position="232"/>
        <end position="333"/>
    </location>
</feature>
<feature type="signal peptide" evidence="1">
    <location>
        <begin position="1"/>
        <end position="18"/>
    </location>
</feature>
<comment type="caution">
    <text evidence="3">The sequence shown here is derived from an EMBL/GenBank/DDBJ whole genome shotgun (WGS) entry which is preliminary data.</text>
</comment>
<name>A0A562SC84_9BACT</name>
<dbReference type="EMBL" id="VLLE01000006">
    <property type="protein sequence ID" value="TWI78991.1"/>
    <property type="molecule type" value="Genomic_DNA"/>
</dbReference>
<organism evidence="3 4">
    <name type="scientific">Lacibacter cauensis</name>
    <dbReference type="NCBI Taxonomy" id="510947"/>
    <lineage>
        <taxon>Bacteria</taxon>
        <taxon>Pseudomonadati</taxon>
        <taxon>Bacteroidota</taxon>
        <taxon>Chitinophagia</taxon>
        <taxon>Chitinophagales</taxon>
        <taxon>Chitinophagaceae</taxon>
        <taxon>Lacibacter</taxon>
    </lineage>
</organism>
<dbReference type="Pfam" id="PF19313">
    <property type="entry name" value="DUF5916"/>
    <property type="match status" value="1"/>
</dbReference>
<gene>
    <name evidence="3" type="ORF">IQ13_3382</name>
</gene>
<evidence type="ECO:0000256" key="1">
    <source>
        <dbReference type="SAM" id="SignalP"/>
    </source>
</evidence>
<evidence type="ECO:0000313" key="3">
    <source>
        <dbReference type="EMBL" id="TWI78991.1"/>
    </source>
</evidence>
<reference evidence="3 4" key="1">
    <citation type="journal article" date="2015" name="Stand. Genomic Sci.">
        <title>Genomic Encyclopedia of Bacterial and Archaeal Type Strains, Phase III: the genomes of soil and plant-associated and newly described type strains.</title>
        <authorList>
            <person name="Whitman W.B."/>
            <person name="Woyke T."/>
            <person name="Klenk H.P."/>
            <person name="Zhou Y."/>
            <person name="Lilburn T.G."/>
            <person name="Beck B.J."/>
            <person name="De Vos P."/>
            <person name="Vandamme P."/>
            <person name="Eisen J.A."/>
            <person name="Garrity G."/>
            <person name="Hugenholtz P."/>
            <person name="Kyrpides N.C."/>
        </authorList>
    </citation>
    <scope>NUCLEOTIDE SEQUENCE [LARGE SCALE GENOMIC DNA]</scope>
    <source>
        <strain evidence="3 4">CGMCC 1.7271</strain>
    </source>
</reference>
<dbReference type="OrthoDB" id="9786766at2"/>
<proteinExistence type="predicted"/>
<dbReference type="AlphaFoldDB" id="A0A562SC84"/>
<sequence>MRILTILIFILISKTALSQSGKSDTINATFINQTLVFDGKLTEAIWQSAPVIKNFTQKELDFGKPSTELTKVAIAYDKLALYVGVWCFQKTKTIHAKYMQRDFIYEEDDNFQVALSPFSDRRNGYLFIINPNGARADLLISGNESANKDWNGVWDVRTSITNEGWFAEIRIPFNSLQFRNDSIHLWSVNFERNIRSKNEQVLWQGWTRDCSIYCLVNAGVLKGLRNIGYAKRFELKPYGLGSFDKRNHNPTDWTGKIGADLNANLTPTLKLNVTANTDFAQVESDRIAVNLTRFNLFYPEKREFFLEGYQNYQFYLGNSNELFYTRKIGIENFKSVPVIAGARVFGKMGANNIGLLSIETGKRDTVPATNNTVIRYKRDIGSQSYIGAIVTSKINSDLSNQVAGIDGAFSTSRFLTNKNLVIGGLFSRSFDKNKSGDGAYAWRVFADYPNDLIDNFIGLSSVQENFNPELGFLNRKNFDNLSWFFRFTPRWFTNLGIRKMYFRPWGFDLFRTHTSGKVESFLNESRPLGFFTKSGERFEYNLYQQYERLDHPFHLTDSIAIPSGKYWMHRMEIQLGSFQGRRIWADANYAWGDFYSGKINTLETSMGINVNKHFNLRTDYTYNNIRLLEGAVNTHELAQYINMAVNPRLNLTMFVQWNSLDDLLFGNFRLHWIPNVGSDIYVVYNRGYNKLDNLKFNRPDVSSGAAKLVWRFTF</sequence>
<dbReference type="InterPro" id="IPR045670">
    <property type="entry name" value="DUF5916"/>
</dbReference>
<feature type="chain" id="PRO_5022107493" description="DUF5916 domain-containing protein" evidence="1">
    <location>
        <begin position="19"/>
        <end position="714"/>
    </location>
</feature>
<accession>A0A562SC84</accession>
<dbReference type="CDD" id="cd09618">
    <property type="entry name" value="CBM9_like_2"/>
    <property type="match status" value="1"/>
</dbReference>
<dbReference type="Gene3D" id="2.60.40.1190">
    <property type="match status" value="1"/>
</dbReference>
<keyword evidence="1" id="KW-0732">Signal</keyword>
<dbReference type="Proteomes" id="UP000316167">
    <property type="component" value="Unassembled WGS sequence"/>
</dbReference>
<keyword evidence="4" id="KW-1185">Reference proteome</keyword>
<dbReference type="SUPFAM" id="SSF49344">
    <property type="entry name" value="CBD9-like"/>
    <property type="match status" value="1"/>
</dbReference>
<evidence type="ECO:0000313" key="4">
    <source>
        <dbReference type="Proteomes" id="UP000316167"/>
    </source>
</evidence>
<evidence type="ECO:0000259" key="2">
    <source>
        <dbReference type="Pfam" id="PF19313"/>
    </source>
</evidence>
<protein>
    <recommendedName>
        <fullName evidence="2">DUF5916 domain-containing protein</fullName>
    </recommendedName>
</protein>